<dbReference type="Proteomes" id="UP000235220">
    <property type="component" value="Chromosome 11"/>
</dbReference>
<dbReference type="Gramene" id="Jr11_12150_p1">
    <property type="protein sequence ID" value="cds.Jr11_12150_p1"/>
    <property type="gene ID" value="Jr11_12150"/>
</dbReference>
<reference evidence="2" key="1">
    <citation type="submission" date="2025-08" db="UniProtKB">
        <authorList>
            <consortium name="RefSeq"/>
        </authorList>
    </citation>
    <scope>IDENTIFICATION</scope>
    <source>
        <tissue evidence="2">Leaves</tissue>
    </source>
</reference>
<dbReference type="InterPro" id="IPR006912">
    <property type="entry name" value="Harbinger_derived_prot"/>
</dbReference>
<sequence length="367" mass="43844">MASSFFRKLLLNLSFEDELEVVFNDDDGSTSQRGRNRQRRRDHIQEHEQLFRDYFAEPPVYPSNLFRRRFRMSRPLFLRILNEVEAYKPYFIQKRDNVGRLGLSSMQKITTAIRMLTYGVTADFMDEYIRIGESTAMESLKKFVKTIIIVFSNEYLWFPNANDIARLLVVGEQRGFPEMLRIIDCMHWKWKHCPAAWKERYFIFTELVQGRAPEVNYSVNGNEYKMKYYLADGIYPKWSTFVKTIPFSQGNKKTHFAVAQELVRKDVERTFRVLQQRFAIIRGLSRMFKMKDLIYIMKACVILHNLIIEDECDDNLVPNIEYDQLDDEFPELSHNCTTELMDFIQRHHQIRDMSAYHQFQADLIEHQ</sequence>
<evidence type="ECO:0000313" key="2">
    <source>
        <dbReference type="RefSeq" id="XP_018855683.1"/>
    </source>
</evidence>
<keyword evidence="1" id="KW-1185">Reference proteome</keyword>
<gene>
    <name evidence="2" type="primary">LOC109017955</name>
</gene>
<evidence type="ECO:0000313" key="1">
    <source>
        <dbReference type="Proteomes" id="UP000235220"/>
    </source>
</evidence>
<protein>
    <submittedName>
        <fullName evidence="2">Uncharacterized protein LOC109017955</fullName>
    </submittedName>
</protein>
<dbReference type="OrthoDB" id="1624952at2759"/>
<dbReference type="KEGG" id="jre:109017955"/>
<organism evidence="1 2">
    <name type="scientific">Juglans regia</name>
    <name type="common">English walnut</name>
    <dbReference type="NCBI Taxonomy" id="51240"/>
    <lineage>
        <taxon>Eukaryota</taxon>
        <taxon>Viridiplantae</taxon>
        <taxon>Streptophyta</taxon>
        <taxon>Embryophyta</taxon>
        <taxon>Tracheophyta</taxon>
        <taxon>Spermatophyta</taxon>
        <taxon>Magnoliopsida</taxon>
        <taxon>eudicotyledons</taxon>
        <taxon>Gunneridae</taxon>
        <taxon>Pentapetalae</taxon>
        <taxon>rosids</taxon>
        <taxon>fabids</taxon>
        <taxon>Fagales</taxon>
        <taxon>Juglandaceae</taxon>
        <taxon>Juglans</taxon>
    </lineage>
</organism>
<dbReference type="PANTHER" id="PTHR47150:SF7">
    <property type="entry name" value="NUCLEASE"/>
    <property type="match status" value="1"/>
</dbReference>
<name>A0A2I4HHP5_JUGRE</name>
<dbReference type="AlphaFoldDB" id="A0A2I4HHP5"/>
<accession>A0A2I4HHP5</accession>
<proteinExistence type="predicted"/>
<dbReference type="GeneID" id="109017955"/>
<dbReference type="Pfam" id="PF04827">
    <property type="entry name" value="Plant_tran"/>
    <property type="match status" value="1"/>
</dbReference>
<dbReference type="PANTHER" id="PTHR47150">
    <property type="entry name" value="OS12G0169200 PROTEIN"/>
    <property type="match status" value="1"/>
</dbReference>
<dbReference type="STRING" id="51240.A0A2I4HHP5"/>
<dbReference type="RefSeq" id="XP_018855683.1">
    <property type="nucleotide sequence ID" value="XM_019000138.1"/>
</dbReference>